<comment type="caution">
    <text evidence="2">The sequence shown here is derived from an EMBL/GenBank/DDBJ whole genome shotgun (WGS) entry which is preliminary data.</text>
</comment>
<protein>
    <submittedName>
        <fullName evidence="2">Uncharacterized protein</fullName>
    </submittedName>
</protein>
<evidence type="ECO:0000313" key="2">
    <source>
        <dbReference type="EMBL" id="KAK7688863.1"/>
    </source>
</evidence>
<evidence type="ECO:0000256" key="1">
    <source>
        <dbReference type="SAM" id="MobiDB-lite"/>
    </source>
</evidence>
<proteinExistence type="predicted"/>
<dbReference type="AlphaFoldDB" id="A0AAW0GFH0"/>
<organism evidence="2 3">
    <name type="scientific">Cerrena zonata</name>
    <dbReference type="NCBI Taxonomy" id="2478898"/>
    <lineage>
        <taxon>Eukaryota</taxon>
        <taxon>Fungi</taxon>
        <taxon>Dikarya</taxon>
        <taxon>Basidiomycota</taxon>
        <taxon>Agaricomycotina</taxon>
        <taxon>Agaricomycetes</taxon>
        <taxon>Polyporales</taxon>
        <taxon>Cerrenaceae</taxon>
        <taxon>Cerrena</taxon>
    </lineage>
</organism>
<accession>A0AAW0GFH0</accession>
<evidence type="ECO:0000313" key="3">
    <source>
        <dbReference type="Proteomes" id="UP001385951"/>
    </source>
</evidence>
<dbReference type="EMBL" id="JASBNA010000009">
    <property type="protein sequence ID" value="KAK7688863.1"/>
    <property type="molecule type" value="Genomic_DNA"/>
</dbReference>
<gene>
    <name evidence="2" type="ORF">QCA50_007552</name>
</gene>
<keyword evidence="3" id="KW-1185">Reference proteome</keyword>
<name>A0AAW0GFH0_9APHY</name>
<sequence>MLKRQRNRGEIYRGNRQEGMDTKPQEGSISGLCGSVSQGQEQEKEVMGSKSGK</sequence>
<reference evidence="2 3" key="1">
    <citation type="submission" date="2022-09" db="EMBL/GenBank/DDBJ databases">
        <authorList>
            <person name="Palmer J.M."/>
        </authorList>
    </citation>
    <scope>NUCLEOTIDE SEQUENCE [LARGE SCALE GENOMIC DNA]</scope>
    <source>
        <strain evidence="2 3">DSM 7382</strain>
    </source>
</reference>
<feature type="region of interest" description="Disordered" evidence="1">
    <location>
        <begin position="1"/>
        <end position="53"/>
    </location>
</feature>
<dbReference type="Proteomes" id="UP001385951">
    <property type="component" value="Unassembled WGS sequence"/>
</dbReference>
<feature type="compositionally biased region" description="Basic and acidic residues" evidence="1">
    <location>
        <begin position="7"/>
        <end position="24"/>
    </location>
</feature>